<evidence type="ECO:0000256" key="8">
    <source>
        <dbReference type="ARBA" id="ARBA00083109"/>
    </source>
</evidence>
<keyword evidence="4" id="KW-0496">Mitochondrion</keyword>
<evidence type="ECO:0000256" key="7">
    <source>
        <dbReference type="ARBA" id="ARBA00071390"/>
    </source>
</evidence>
<evidence type="ECO:0000256" key="3">
    <source>
        <dbReference type="ARBA" id="ARBA00022980"/>
    </source>
</evidence>
<comment type="similarity">
    <text evidence="2">Belongs to the universal ribosomal protein uS2 family.</text>
</comment>
<dbReference type="GO" id="GO:0005743">
    <property type="term" value="C:mitochondrial inner membrane"/>
    <property type="evidence" value="ECO:0007669"/>
    <property type="project" value="UniProtKB-ARBA"/>
</dbReference>
<dbReference type="GO" id="GO:0006412">
    <property type="term" value="P:translation"/>
    <property type="evidence" value="ECO:0007669"/>
    <property type="project" value="InterPro"/>
</dbReference>
<dbReference type="EMBL" id="GGYP01003143">
    <property type="protein sequence ID" value="MDE47914.1"/>
    <property type="molecule type" value="Transcribed_RNA"/>
</dbReference>
<dbReference type="SUPFAM" id="SSF52313">
    <property type="entry name" value="Ribosomal protein S2"/>
    <property type="match status" value="1"/>
</dbReference>
<dbReference type="PANTHER" id="PTHR12534:SF0">
    <property type="entry name" value="SMALL RIBOSOMAL SUBUNIT PROTEIN US2M"/>
    <property type="match status" value="1"/>
</dbReference>
<dbReference type="PANTHER" id="PTHR12534">
    <property type="entry name" value="30S RIBOSOMAL PROTEIN S2 PROKARYOTIC AND ORGANELLAR"/>
    <property type="match status" value="1"/>
</dbReference>
<dbReference type="GO" id="GO:0005763">
    <property type="term" value="C:mitochondrial small ribosomal subunit"/>
    <property type="evidence" value="ECO:0007669"/>
    <property type="project" value="UniProtKB-ARBA"/>
</dbReference>
<dbReference type="InterPro" id="IPR018130">
    <property type="entry name" value="Ribosomal_uS2_CS"/>
</dbReference>
<protein>
    <recommendedName>
        <fullName evidence="7">Small ribosomal subunit protein uS2m</fullName>
    </recommendedName>
    <alternativeName>
        <fullName evidence="8">28S ribosomal protein S2, mitochondrial</fullName>
    </alternativeName>
</protein>
<evidence type="ECO:0000256" key="5">
    <source>
        <dbReference type="ARBA" id="ARBA00023274"/>
    </source>
</evidence>
<dbReference type="Gene3D" id="3.40.50.10490">
    <property type="entry name" value="Glucose-6-phosphate isomerase like protein, domain 1"/>
    <property type="match status" value="1"/>
</dbReference>
<dbReference type="PROSITE" id="PS00962">
    <property type="entry name" value="RIBOSOMAL_S2_1"/>
    <property type="match status" value="1"/>
</dbReference>
<sequence length="269" mass="30223">MASILFRTLPRRCLHTATSAAANKSFAAQTVMSATITPPIQEISKLEPPPISSLQQGDFFNLKSLFTMEDLVESRVHFGHKDGMLDPYMRPYIFGKRLGVLIFDLERTTKLLNQALLVAAEIAYRKGIILFVNQSRQTGHLAEAAAKECGEYAYCRRWTNKILSDAQQTFNSVTRLPDLIILLSVVEKVNELHEAVTMSAKMLIPTVGICDTNADPTLVTYPVPGNDDTPQSIELYCKLFKQAILNGKQKRDEIIEMYGLDYYDKTLRA</sequence>
<evidence type="ECO:0000256" key="1">
    <source>
        <dbReference type="ARBA" id="ARBA00004173"/>
    </source>
</evidence>
<evidence type="ECO:0000256" key="4">
    <source>
        <dbReference type="ARBA" id="ARBA00023128"/>
    </source>
</evidence>
<dbReference type="HAMAP" id="MF_00291_B">
    <property type="entry name" value="Ribosomal_uS2_B"/>
    <property type="match status" value="1"/>
</dbReference>
<evidence type="ECO:0000256" key="2">
    <source>
        <dbReference type="ARBA" id="ARBA00006242"/>
    </source>
</evidence>
<reference evidence="9" key="1">
    <citation type="submission" date="2018-10" db="EMBL/GenBank/DDBJ databases">
        <title>Transcriptome assembly of Aceria tosichella (Wheat curl mite) Type 2.</title>
        <authorList>
            <person name="Scully E.D."/>
            <person name="Geib S.M."/>
            <person name="Palmer N.A."/>
            <person name="Gupta A.K."/>
            <person name="Sarath G."/>
            <person name="Tatineni S."/>
        </authorList>
    </citation>
    <scope>NUCLEOTIDE SEQUENCE</scope>
    <source>
        <strain evidence="9">LincolnNE</strain>
    </source>
</reference>
<comment type="subcellular location">
    <subcellularLocation>
        <location evidence="1">Mitochondrion</location>
    </subcellularLocation>
</comment>
<organism evidence="9">
    <name type="scientific">Aceria tosichella</name>
    <name type="common">wheat curl mite</name>
    <dbReference type="NCBI Taxonomy" id="561515"/>
    <lineage>
        <taxon>Eukaryota</taxon>
        <taxon>Metazoa</taxon>
        <taxon>Ecdysozoa</taxon>
        <taxon>Arthropoda</taxon>
        <taxon>Chelicerata</taxon>
        <taxon>Arachnida</taxon>
        <taxon>Acari</taxon>
        <taxon>Acariformes</taxon>
        <taxon>Trombidiformes</taxon>
        <taxon>Prostigmata</taxon>
        <taxon>Eupodina</taxon>
        <taxon>Eriophyoidea</taxon>
        <taxon>Eriophyidae</taxon>
        <taxon>Eriophyinae</taxon>
        <taxon>Aceriini</taxon>
        <taxon>Aceria</taxon>
    </lineage>
</organism>
<keyword evidence="5" id="KW-0687">Ribonucleoprotein</keyword>
<dbReference type="FunFam" id="3.40.50.10490:FF:000026">
    <property type="entry name" value="28S ribosomal protein S2, mitochondrial"/>
    <property type="match status" value="1"/>
</dbReference>
<dbReference type="InterPro" id="IPR001865">
    <property type="entry name" value="Ribosomal_uS2"/>
</dbReference>
<comment type="function">
    <text evidence="6">Required for mitoribosome formation and stability, and mitochondrial translation.</text>
</comment>
<gene>
    <name evidence="9" type="primary">Mrps2</name>
    <name evidence="9" type="ORF">g.1311</name>
</gene>
<dbReference type="Pfam" id="PF00318">
    <property type="entry name" value="Ribosomal_S2"/>
    <property type="match status" value="1"/>
</dbReference>
<evidence type="ECO:0000313" key="9">
    <source>
        <dbReference type="EMBL" id="MDE47914.1"/>
    </source>
</evidence>
<proteinExistence type="inferred from homology"/>
<dbReference type="PRINTS" id="PR00395">
    <property type="entry name" value="RIBOSOMALS2"/>
</dbReference>
<dbReference type="AlphaFoldDB" id="A0A6G1SBN6"/>
<evidence type="ECO:0000256" key="6">
    <source>
        <dbReference type="ARBA" id="ARBA00059792"/>
    </source>
</evidence>
<dbReference type="NCBIfam" id="TIGR01011">
    <property type="entry name" value="rpsB_bact"/>
    <property type="match status" value="1"/>
</dbReference>
<name>A0A6G1SBN6_9ACAR</name>
<accession>A0A6G1SBN6</accession>
<keyword evidence="3 9" id="KW-0689">Ribosomal protein</keyword>
<dbReference type="CDD" id="cd01425">
    <property type="entry name" value="RPS2"/>
    <property type="match status" value="1"/>
</dbReference>
<dbReference type="InterPro" id="IPR005706">
    <property type="entry name" value="Ribosomal_uS2_bac/mit/plastid"/>
</dbReference>
<dbReference type="GO" id="GO:0003735">
    <property type="term" value="F:structural constituent of ribosome"/>
    <property type="evidence" value="ECO:0007669"/>
    <property type="project" value="InterPro"/>
</dbReference>
<dbReference type="InterPro" id="IPR023591">
    <property type="entry name" value="Ribosomal_uS2_flav_dom_sf"/>
</dbReference>